<feature type="signal peptide" evidence="2">
    <location>
        <begin position="1"/>
        <end position="25"/>
    </location>
</feature>
<evidence type="ECO:0000256" key="1">
    <source>
        <dbReference type="SAM" id="MobiDB-lite"/>
    </source>
</evidence>
<dbReference type="InterPro" id="IPR029045">
    <property type="entry name" value="ClpP/crotonase-like_dom_sf"/>
</dbReference>
<dbReference type="RefSeq" id="WP_138543480.1">
    <property type="nucleotide sequence ID" value="NZ_PNCJ01000005.1"/>
</dbReference>
<reference evidence="3 4" key="1">
    <citation type="submission" date="2018-01" db="EMBL/GenBank/DDBJ databases">
        <authorList>
            <person name="Paulsen S."/>
            <person name="Gram L.K."/>
        </authorList>
    </citation>
    <scope>NUCLEOTIDE SEQUENCE [LARGE SCALE GENOMIC DNA]</scope>
    <source>
        <strain evidence="3 4">S2599</strain>
    </source>
</reference>
<dbReference type="InterPro" id="IPR036034">
    <property type="entry name" value="PDZ_sf"/>
</dbReference>
<feature type="region of interest" description="Disordered" evidence="1">
    <location>
        <begin position="20"/>
        <end position="52"/>
    </location>
</feature>
<keyword evidence="2" id="KW-0732">Signal</keyword>
<comment type="caution">
    <text evidence="3">The sequence shown here is derived from an EMBL/GenBank/DDBJ whole genome shotgun (WGS) entry which is preliminary data.</text>
</comment>
<evidence type="ECO:0000313" key="4">
    <source>
        <dbReference type="Proteomes" id="UP000306719"/>
    </source>
</evidence>
<proteinExistence type="predicted"/>
<sequence>MRRQLLFICVSLCLVACGSSGDSNNQDTSSGVSPLTPSDKTNLPSTPQPRPSVTFDKALMENIEDFVTLAHSVQYFYPSEEVKNSDWPLFIAESIVELSQTNETERADKGIELLRQIAPYITTRQNQLPALAQQTRVTSWKQNAPFSQVTYDRSLMSGTYDSLSNQTYLPSHPYTTQAYAQQTLYFPLYLPVQTQLSGDTFSKLGRWQLETSFAQPEICMATVSGMWAMIQHFWPYFQQVEVNWSQSLKPLLAACTEPSHTLRESIIYTEFTKLNDNHLSIVLPDPDRQPYRYYMPFLFELVEGKAVITRTEEKNTSNIEIGDEIIAIDGEPVQSYLQSRVSTTLKNQLHRLNRVARNHLYQTSNTPVAYRLKKSDGNEIQQTVIPLQLEGRFTFSGMRYVPTSANILEHLGDNIYRVNVYNVEQHELRDLKAQLSDAKAVVLDLRKYPTSWNGWQGVLSWFIQHDARNNTLAHFWQGAPNQSDIIVQKLSQTIRVASNPLNIPAIVLASRESQSQNEHALIFARSGGLKVLGEPTSGINGEVFEADFFNFSHELALEHIFVFTNMLANRLNGDPLINAGVEIDMLVPRTIESVRAQQDNQLEAAVTYLKAQLNP</sequence>
<dbReference type="Gene3D" id="3.90.226.10">
    <property type="entry name" value="2-enoyl-CoA Hydratase, Chain A, domain 1"/>
    <property type="match status" value="1"/>
</dbReference>
<name>A0A5S3X6C3_9GAMM</name>
<dbReference type="SUPFAM" id="SSF52096">
    <property type="entry name" value="ClpP/crotonase"/>
    <property type="match status" value="1"/>
</dbReference>
<organism evidence="3 4">
    <name type="scientific">Pseudoalteromonas rubra</name>
    <dbReference type="NCBI Taxonomy" id="43658"/>
    <lineage>
        <taxon>Bacteria</taxon>
        <taxon>Pseudomonadati</taxon>
        <taxon>Pseudomonadota</taxon>
        <taxon>Gammaproteobacteria</taxon>
        <taxon>Alteromonadales</taxon>
        <taxon>Pseudoalteromonadaceae</taxon>
        <taxon>Pseudoalteromonas</taxon>
    </lineage>
</organism>
<dbReference type="Gene3D" id="2.30.42.10">
    <property type="match status" value="1"/>
</dbReference>
<evidence type="ECO:0000256" key="2">
    <source>
        <dbReference type="SAM" id="SignalP"/>
    </source>
</evidence>
<gene>
    <name evidence="3" type="ORF">CWB98_03075</name>
</gene>
<dbReference type="AlphaFoldDB" id="A0A5S3X6C3"/>
<feature type="compositionally biased region" description="Polar residues" evidence="1">
    <location>
        <begin position="20"/>
        <end position="45"/>
    </location>
</feature>
<evidence type="ECO:0000313" key="3">
    <source>
        <dbReference type="EMBL" id="TMP39584.1"/>
    </source>
</evidence>
<dbReference type="EMBL" id="PNCJ01000005">
    <property type="protein sequence ID" value="TMP39584.1"/>
    <property type="molecule type" value="Genomic_DNA"/>
</dbReference>
<reference evidence="4" key="2">
    <citation type="submission" date="2019-06" db="EMBL/GenBank/DDBJ databases">
        <title>Co-occurence of chitin degradation, pigmentation and bioactivity in marine Pseudoalteromonas.</title>
        <authorList>
            <person name="Sonnenschein E.C."/>
            <person name="Bech P.K."/>
        </authorList>
    </citation>
    <scope>NUCLEOTIDE SEQUENCE [LARGE SCALE GENOMIC DNA]</scope>
    <source>
        <strain evidence="4">S2599</strain>
    </source>
</reference>
<dbReference type="OrthoDB" id="8365150at2"/>
<accession>A0A5S3X6C3</accession>
<protein>
    <submittedName>
        <fullName evidence="3">Peptidase S41</fullName>
    </submittedName>
</protein>
<dbReference type="Proteomes" id="UP000306719">
    <property type="component" value="Unassembled WGS sequence"/>
</dbReference>
<feature type="chain" id="PRO_5024462809" evidence="2">
    <location>
        <begin position="26"/>
        <end position="615"/>
    </location>
</feature>